<feature type="transmembrane region" description="Helical" evidence="7">
    <location>
        <begin position="176"/>
        <end position="198"/>
    </location>
</feature>
<evidence type="ECO:0000313" key="9">
    <source>
        <dbReference type="Proteomes" id="UP000477911"/>
    </source>
</evidence>
<proteinExistence type="predicted"/>
<feature type="transmembrane region" description="Helical" evidence="7">
    <location>
        <begin position="378"/>
        <end position="394"/>
    </location>
</feature>
<feature type="transmembrane region" description="Helical" evidence="7">
    <location>
        <begin position="255"/>
        <end position="280"/>
    </location>
</feature>
<evidence type="ECO:0000256" key="7">
    <source>
        <dbReference type="SAM" id="Phobius"/>
    </source>
</evidence>
<feature type="transmembrane region" description="Helical" evidence="7">
    <location>
        <begin position="120"/>
        <end position="140"/>
    </location>
</feature>
<dbReference type="SUPFAM" id="SSF103473">
    <property type="entry name" value="MFS general substrate transporter"/>
    <property type="match status" value="1"/>
</dbReference>
<sequence>MALLDGSAGSLPARIGARSLSLAQGGLAAMAFSLLLAGTNSTTPLLPVYNTELGFSPLELTLTFSVYVGALIVTLVWAARPGPAGRAPQMLCAALVLAMAGDLLLSTGTTWGILAGRVLAGISGGCGTGASAALVTAVLGDRGRGLSATGNLAGAIIGTIGSQMMLWSFGDAAVHLTFRLHALICLVLLVPLALVLWARRSQNARDVRPSGEAGGVTAVLGRHILRLVTGCVAWIALSSSIVLSPTLFAHAGQPLAQALAVPVMLVFSFAGQVGSPWLAVRLPRSHGMLAGAVGLALVILAARTGLGLLVVPGAALLGYMGGMSYRLSLVLITHGTSPARQGRLASLYAAITYALAAGSVLVIGLLAQHYDYSTLAEAHFAILAVLMLLLWPVAPRLGQSLRP</sequence>
<keyword evidence="6 7" id="KW-0472">Membrane</keyword>
<gene>
    <name evidence="8" type="ORF">GR170_16855</name>
</gene>
<dbReference type="AlphaFoldDB" id="A0A6L7G561"/>
<evidence type="ECO:0000256" key="2">
    <source>
        <dbReference type="ARBA" id="ARBA00022448"/>
    </source>
</evidence>
<organism evidence="8 9">
    <name type="scientific">Pseudooceanicola albus</name>
    <dbReference type="NCBI Taxonomy" id="2692189"/>
    <lineage>
        <taxon>Bacteria</taxon>
        <taxon>Pseudomonadati</taxon>
        <taxon>Pseudomonadota</taxon>
        <taxon>Alphaproteobacteria</taxon>
        <taxon>Rhodobacterales</taxon>
        <taxon>Paracoccaceae</taxon>
        <taxon>Pseudooceanicola</taxon>
    </lineage>
</organism>
<name>A0A6L7G561_9RHOB</name>
<dbReference type="RefSeq" id="WP_160895624.1">
    <property type="nucleotide sequence ID" value="NZ_WUMU01000018.1"/>
</dbReference>
<dbReference type="GO" id="GO:0022857">
    <property type="term" value="F:transmembrane transporter activity"/>
    <property type="evidence" value="ECO:0007669"/>
    <property type="project" value="InterPro"/>
</dbReference>
<feature type="transmembrane region" description="Helical" evidence="7">
    <location>
        <begin position="287"/>
        <end position="310"/>
    </location>
</feature>
<accession>A0A6L7G561</accession>
<keyword evidence="3" id="KW-1003">Cell membrane</keyword>
<evidence type="ECO:0000256" key="3">
    <source>
        <dbReference type="ARBA" id="ARBA00022475"/>
    </source>
</evidence>
<keyword evidence="5 7" id="KW-1133">Transmembrane helix</keyword>
<evidence type="ECO:0000256" key="5">
    <source>
        <dbReference type="ARBA" id="ARBA00022989"/>
    </source>
</evidence>
<evidence type="ECO:0000313" key="8">
    <source>
        <dbReference type="EMBL" id="MXN19504.1"/>
    </source>
</evidence>
<evidence type="ECO:0000256" key="1">
    <source>
        <dbReference type="ARBA" id="ARBA00004651"/>
    </source>
</evidence>
<feature type="transmembrane region" description="Helical" evidence="7">
    <location>
        <begin position="316"/>
        <end position="333"/>
    </location>
</feature>
<feature type="transmembrane region" description="Helical" evidence="7">
    <location>
        <begin position="224"/>
        <end position="243"/>
    </location>
</feature>
<evidence type="ECO:0000256" key="4">
    <source>
        <dbReference type="ARBA" id="ARBA00022692"/>
    </source>
</evidence>
<dbReference type="PANTHER" id="PTHR23517:SF13">
    <property type="entry name" value="MAJOR FACILITATOR SUPERFAMILY MFS_1"/>
    <property type="match status" value="1"/>
</dbReference>
<feature type="transmembrane region" description="Helical" evidence="7">
    <location>
        <begin position="91"/>
        <end position="114"/>
    </location>
</feature>
<dbReference type="Pfam" id="PF07690">
    <property type="entry name" value="MFS_1"/>
    <property type="match status" value="1"/>
</dbReference>
<evidence type="ECO:0000256" key="6">
    <source>
        <dbReference type="ARBA" id="ARBA00023136"/>
    </source>
</evidence>
<comment type="caution">
    <text evidence="8">The sequence shown here is derived from an EMBL/GenBank/DDBJ whole genome shotgun (WGS) entry which is preliminary data.</text>
</comment>
<dbReference type="InterPro" id="IPR050171">
    <property type="entry name" value="MFS_Transporters"/>
</dbReference>
<feature type="transmembrane region" description="Helical" evidence="7">
    <location>
        <begin position="20"/>
        <end position="40"/>
    </location>
</feature>
<dbReference type="GO" id="GO:0005886">
    <property type="term" value="C:plasma membrane"/>
    <property type="evidence" value="ECO:0007669"/>
    <property type="project" value="UniProtKB-SubCell"/>
</dbReference>
<keyword evidence="9" id="KW-1185">Reference proteome</keyword>
<reference evidence="8 9" key="1">
    <citation type="submission" date="2019-12" db="EMBL/GenBank/DDBJ databases">
        <authorList>
            <person name="Li M."/>
        </authorList>
    </citation>
    <scope>NUCLEOTIDE SEQUENCE [LARGE SCALE GENOMIC DNA]</scope>
    <source>
        <strain evidence="8 9">GBMRC 2024</strain>
    </source>
</reference>
<dbReference type="Gene3D" id="1.20.1250.20">
    <property type="entry name" value="MFS general substrate transporter like domains"/>
    <property type="match status" value="1"/>
</dbReference>
<dbReference type="InterPro" id="IPR036259">
    <property type="entry name" value="MFS_trans_sf"/>
</dbReference>
<feature type="transmembrane region" description="Helical" evidence="7">
    <location>
        <begin position="60"/>
        <end position="79"/>
    </location>
</feature>
<dbReference type="EMBL" id="WUMU01000018">
    <property type="protein sequence ID" value="MXN19504.1"/>
    <property type="molecule type" value="Genomic_DNA"/>
</dbReference>
<feature type="transmembrane region" description="Helical" evidence="7">
    <location>
        <begin position="152"/>
        <end position="170"/>
    </location>
</feature>
<comment type="subcellular location">
    <subcellularLocation>
        <location evidence="1">Cell membrane</location>
        <topology evidence="1">Multi-pass membrane protein</topology>
    </subcellularLocation>
</comment>
<keyword evidence="4 7" id="KW-0812">Transmembrane</keyword>
<feature type="transmembrane region" description="Helical" evidence="7">
    <location>
        <begin position="345"/>
        <end position="366"/>
    </location>
</feature>
<dbReference type="InterPro" id="IPR011701">
    <property type="entry name" value="MFS"/>
</dbReference>
<dbReference type="PANTHER" id="PTHR23517">
    <property type="entry name" value="RESISTANCE PROTEIN MDTM, PUTATIVE-RELATED-RELATED"/>
    <property type="match status" value="1"/>
</dbReference>
<protein>
    <submittedName>
        <fullName evidence="8">MFS transporter</fullName>
    </submittedName>
</protein>
<dbReference type="Proteomes" id="UP000477911">
    <property type="component" value="Unassembled WGS sequence"/>
</dbReference>
<keyword evidence="2" id="KW-0813">Transport</keyword>